<dbReference type="EMBL" id="JARJLG010000133">
    <property type="protein sequence ID" value="KAJ7739238.1"/>
    <property type="molecule type" value="Genomic_DNA"/>
</dbReference>
<evidence type="ECO:0000313" key="2">
    <source>
        <dbReference type="EMBL" id="KAJ7739238.1"/>
    </source>
</evidence>
<organism evidence="2 3">
    <name type="scientific">Mycena maculata</name>
    <dbReference type="NCBI Taxonomy" id="230809"/>
    <lineage>
        <taxon>Eukaryota</taxon>
        <taxon>Fungi</taxon>
        <taxon>Dikarya</taxon>
        <taxon>Basidiomycota</taxon>
        <taxon>Agaricomycotina</taxon>
        <taxon>Agaricomycetes</taxon>
        <taxon>Agaricomycetidae</taxon>
        <taxon>Agaricales</taxon>
        <taxon>Marasmiineae</taxon>
        <taxon>Mycenaceae</taxon>
        <taxon>Mycena</taxon>
    </lineage>
</organism>
<reference evidence="2" key="1">
    <citation type="submission" date="2023-03" db="EMBL/GenBank/DDBJ databases">
        <title>Massive genome expansion in bonnet fungi (Mycena s.s.) driven by repeated elements and novel gene families across ecological guilds.</title>
        <authorList>
            <consortium name="Lawrence Berkeley National Laboratory"/>
            <person name="Harder C.B."/>
            <person name="Miyauchi S."/>
            <person name="Viragh M."/>
            <person name="Kuo A."/>
            <person name="Thoen E."/>
            <person name="Andreopoulos B."/>
            <person name="Lu D."/>
            <person name="Skrede I."/>
            <person name="Drula E."/>
            <person name="Henrissat B."/>
            <person name="Morin E."/>
            <person name="Kohler A."/>
            <person name="Barry K."/>
            <person name="LaButti K."/>
            <person name="Morin E."/>
            <person name="Salamov A."/>
            <person name="Lipzen A."/>
            <person name="Mereny Z."/>
            <person name="Hegedus B."/>
            <person name="Baldrian P."/>
            <person name="Stursova M."/>
            <person name="Weitz H."/>
            <person name="Taylor A."/>
            <person name="Grigoriev I.V."/>
            <person name="Nagy L.G."/>
            <person name="Martin F."/>
            <person name="Kauserud H."/>
        </authorList>
    </citation>
    <scope>NUCLEOTIDE SEQUENCE</scope>
    <source>
        <strain evidence="2">CBHHK188m</strain>
    </source>
</reference>
<proteinExistence type="predicted"/>
<feature type="signal peptide" evidence="1">
    <location>
        <begin position="1"/>
        <end position="28"/>
    </location>
</feature>
<keyword evidence="3" id="KW-1185">Reference proteome</keyword>
<accession>A0AAD7IBA7</accession>
<gene>
    <name evidence="2" type="ORF">DFH07DRAFT_1064424</name>
</gene>
<feature type="chain" id="PRO_5041986365" evidence="1">
    <location>
        <begin position="29"/>
        <end position="352"/>
    </location>
</feature>
<sequence length="352" mass="38417">MRSVVFHRRNWKWPIVSLFLFFLAGVQTSGWSTLLTPVKVTDTIIGNLTWTGIQSRCPAQNGMNFTNAFTMQDRNLMMMLACGPSDNYTLIFVSDGLYSPIPITVCEVTPKITAALVDYTPGLINVVNPNMTGAVMDPIGPTGFSAVQTLFGVSQATTNNVIGNFLMMMIQEFAEDTDSEVDDILEPLEEFIRGVMEYSGSVFRACVSTNTSFSDRIPPNMSIPTNGTLFTETLGWSYGVSITRWVLVPGTLIAFCTICIVSVALYRHVGDLPREPNQFDPSNPLHLMVAAAAGGLNNTFRGLSNEDMEEGEKLAVFLGSISGKGPALVRADQYTPVFADAFSPRSAEELVD</sequence>
<dbReference type="Proteomes" id="UP001215280">
    <property type="component" value="Unassembled WGS sequence"/>
</dbReference>
<keyword evidence="1" id="KW-0732">Signal</keyword>
<comment type="caution">
    <text evidence="2">The sequence shown here is derived from an EMBL/GenBank/DDBJ whole genome shotgun (WGS) entry which is preliminary data.</text>
</comment>
<protein>
    <submittedName>
        <fullName evidence="2">Uncharacterized protein</fullName>
    </submittedName>
</protein>
<evidence type="ECO:0000313" key="3">
    <source>
        <dbReference type="Proteomes" id="UP001215280"/>
    </source>
</evidence>
<name>A0AAD7IBA7_9AGAR</name>
<evidence type="ECO:0000256" key="1">
    <source>
        <dbReference type="SAM" id="SignalP"/>
    </source>
</evidence>
<dbReference type="AlphaFoldDB" id="A0AAD7IBA7"/>